<dbReference type="EMBL" id="EQ973777">
    <property type="protein sequence ID" value="EEF49926.1"/>
    <property type="molecule type" value="Genomic_DNA"/>
</dbReference>
<dbReference type="eggNOG" id="ENOG502ST1A">
    <property type="taxonomic scope" value="Eukaryota"/>
</dbReference>
<feature type="region of interest" description="Disordered" evidence="1">
    <location>
        <begin position="1"/>
        <end position="20"/>
    </location>
</feature>
<dbReference type="KEGG" id="rcu:8287130"/>
<name>B9RFF5_RICCO</name>
<feature type="compositionally biased region" description="Basic and acidic residues" evidence="1">
    <location>
        <begin position="47"/>
        <end position="59"/>
    </location>
</feature>
<dbReference type="PANTHER" id="PTHR33237:SF39">
    <property type="match status" value="1"/>
</dbReference>
<dbReference type="InParanoid" id="B9RFF5"/>
<dbReference type="OrthoDB" id="847788at2759"/>
<dbReference type="AlphaFoldDB" id="B9RFF5"/>
<organism evidence="2 3">
    <name type="scientific">Ricinus communis</name>
    <name type="common">Castor bean</name>
    <dbReference type="NCBI Taxonomy" id="3988"/>
    <lineage>
        <taxon>Eukaryota</taxon>
        <taxon>Viridiplantae</taxon>
        <taxon>Streptophyta</taxon>
        <taxon>Embryophyta</taxon>
        <taxon>Tracheophyta</taxon>
        <taxon>Spermatophyta</taxon>
        <taxon>Magnoliopsida</taxon>
        <taxon>eudicotyledons</taxon>
        <taxon>Gunneridae</taxon>
        <taxon>Pentapetalae</taxon>
        <taxon>rosids</taxon>
        <taxon>fabids</taxon>
        <taxon>Malpighiales</taxon>
        <taxon>Euphorbiaceae</taxon>
        <taxon>Acalyphoideae</taxon>
        <taxon>Acalypheae</taxon>
        <taxon>Ricinus</taxon>
    </lineage>
</organism>
<dbReference type="Proteomes" id="UP000008311">
    <property type="component" value="Unassembled WGS sequence"/>
</dbReference>
<evidence type="ECO:0000313" key="3">
    <source>
        <dbReference type="Proteomes" id="UP000008311"/>
    </source>
</evidence>
<protein>
    <submittedName>
        <fullName evidence="2">Uncharacterized protein</fullName>
    </submittedName>
</protein>
<proteinExistence type="predicted"/>
<sequence>MQERSSGYYGNGDHTKKKKKKWYISKRVSLIFSSVFSSSKKSLPKSHSTEVPRNDDDSNHSSSAESQLLKRTESDGTSPFRKILETENEEQRKANMEKKANNKKPSKAGSSSLSRFFHKKSCSFNCMRVKINKIDINSSLSTSTSFSSTRSSFRFNSQNSCSSTGRVAEIMGRQGSTHSLPRVPSRILTTKQKLKMAHSLTKMGSRRKSRSEDRDECESLIRMESGRKSEWEDRGGGVELCKKRILMGGKCRPLNNSGTLQYDKDGVLLPDIIP</sequence>
<feature type="compositionally biased region" description="Basic and acidic residues" evidence="1">
    <location>
        <begin position="82"/>
        <end position="100"/>
    </location>
</feature>
<keyword evidence="3" id="KW-1185">Reference proteome</keyword>
<gene>
    <name evidence="2" type="ORF">RCOM_1434180</name>
</gene>
<evidence type="ECO:0000256" key="1">
    <source>
        <dbReference type="SAM" id="MobiDB-lite"/>
    </source>
</evidence>
<evidence type="ECO:0000313" key="2">
    <source>
        <dbReference type="EMBL" id="EEF49926.1"/>
    </source>
</evidence>
<feature type="region of interest" description="Disordered" evidence="1">
    <location>
        <begin position="37"/>
        <end position="112"/>
    </location>
</feature>
<reference evidence="3" key="1">
    <citation type="journal article" date="2010" name="Nat. Biotechnol.">
        <title>Draft genome sequence of the oilseed species Ricinus communis.</title>
        <authorList>
            <person name="Chan A.P."/>
            <person name="Crabtree J."/>
            <person name="Zhao Q."/>
            <person name="Lorenzi H."/>
            <person name="Orvis J."/>
            <person name="Puiu D."/>
            <person name="Melake-Berhan A."/>
            <person name="Jones K.M."/>
            <person name="Redman J."/>
            <person name="Chen G."/>
            <person name="Cahoon E.B."/>
            <person name="Gedil M."/>
            <person name="Stanke M."/>
            <person name="Haas B.J."/>
            <person name="Wortman J.R."/>
            <person name="Fraser-Liggett C.M."/>
            <person name="Ravel J."/>
            <person name="Rabinowicz P.D."/>
        </authorList>
    </citation>
    <scope>NUCLEOTIDE SEQUENCE [LARGE SCALE GENOMIC DNA]</scope>
    <source>
        <strain evidence="3">cv. Hale</strain>
    </source>
</reference>
<dbReference type="PANTHER" id="PTHR33237">
    <property type="entry name" value="F2P16.13 PROTEIN-RELATED"/>
    <property type="match status" value="1"/>
</dbReference>
<accession>B9RFF5</accession>